<evidence type="ECO:0000313" key="2">
    <source>
        <dbReference type="Proteomes" id="UP000061382"/>
    </source>
</evidence>
<dbReference type="RefSeq" id="WP_062544742.1">
    <property type="nucleotide sequence ID" value="NZ_CP012643.1"/>
</dbReference>
<dbReference type="AlphaFoldDB" id="A0A0P0CU98"/>
<dbReference type="PATRIC" id="fig|512763.3.peg.3516"/>
<accession>A0A0P0CU98</accession>
<name>A0A0P0CU98_9BACT</name>
<dbReference type="Proteomes" id="UP000061382">
    <property type="component" value="Chromosome"/>
</dbReference>
<evidence type="ECO:0000313" key="1">
    <source>
        <dbReference type="EMBL" id="ALJ00191.1"/>
    </source>
</evidence>
<keyword evidence="2" id="KW-1185">Reference proteome</keyword>
<sequence>MEALKEHKCKALYAIEGDVCTLSYAGEAGGSFLPASRFGVAPQSKVVAADWLGVDEAFGEIDPVPLLETCQVIAYVSCLLCPDVVNNDVAHQAKVLPDNPIQ</sequence>
<gene>
    <name evidence="1" type="ORF">DC20_15995</name>
</gene>
<dbReference type="EMBL" id="CP012643">
    <property type="protein sequence ID" value="ALJ00191.1"/>
    <property type="molecule type" value="Genomic_DNA"/>
</dbReference>
<protein>
    <submittedName>
        <fullName evidence="1">Uncharacterized protein</fullName>
    </submittedName>
</protein>
<reference evidence="1 2" key="1">
    <citation type="submission" date="2015-08" db="EMBL/GenBank/DDBJ databases">
        <title>Complete genome sequence of Rufibacter tibetensis strain 1351t, a radiation-resistant bacterium from tibet plateau.</title>
        <authorList>
            <person name="Dai J."/>
        </authorList>
    </citation>
    <scope>NUCLEOTIDE SEQUENCE [LARGE SCALE GENOMIC DNA]</scope>
    <source>
        <strain evidence="1 2">1351</strain>
    </source>
</reference>
<proteinExistence type="predicted"/>
<dbReference type="KEGG" id="rti:DC20_15995"/>
<organism evidence="1 2">
    <name type="scientific">Rufibacter tibetensis</name>
    <dbReference type="NCBI Taxonomy" id="512763"/>
    <lineage>
        <taxon>Bacteria</taxon>
        <taxon>Pseudomonadati</taxon>
        <taxon>Bacteroidota</taxon>
        <taxon>Cytophagia</taxon>
        <taxon>Cytophagales</taxon>
        <taxon>Hymenobacteraceae</taxon>
        <taxon>Rufibacter</taxon>
    </lineage>
</organism>